<dbReference type="Pfam" id="PF23622">
    <property type="entry name" value="LRR_At1g61320_AtMIF1"/>
    <property type="match status" value="1"/>
</dbReference>
<name>A0AAW1WLD5_RUBAR</name>
<dbReference type="InterPro" id="IPR053197">
    <property type="entry name" value="F-box_SCFL_complex_component"/>
</dbReference>
<dbReference type="Pfam" id="PF12937">
    <property type="entry name" value="F-box-like"/>
    <property type="match status" value="1"/>
</dbReference>
<accession>A0AAW1WLD5</accession>
<keyword evidence="3" id="KW-1185">Reference proteome</keyword>
<evidence type="ECO:0000313" key="2">
    <source>
        <dbReference type="EMBL" id="KAK9924626.1"/>
    </source>
</evidence>
<dbReference type="CDD" id="cd22160">
    <property type="entry name" value="F-box_AtFBL13-like"/>
    <property type="match status" value="1"/>
</dbReference>
<dbReference type="PROSITE" id="PS50181">
    <property type="entry name" value="FBOX"/>
    <property type="match status" value="1"/>
</dbReference>
<dbReference type="InterPro" id="IPR036047">
    <property type="entry name" value="F-box-like_dom_sf"/>
</dbReference>
<feature type="domain" description="F-box" evidence="1">
    <location>
        <begin position="17"/>
        <end position="67"/>
    </location>
</feature>
<dbReference type="EMBL" id="JBEDUW010000006">
    <property type="protein sequence ID" value="KAK9924626.1"/>
    <property type="molecule type" value="Genomic_DNA"/>
</dbReference>
<dbReference type="PANTHER" id="PTHR34223">
    <property type="entry name" value="OS11G0201299 PROTEIN"/>
    <property type="match status" value="1"/>
</dbReference>
<gene>
    <name evidence="2" type="ORF">M0R45_032985</name>
</gene>
<dbReference type="InterPro" id="IPR055357">
    <property type="entry name" value="LRR_At1g61320_AtMIF1"/>
</dbReference>
<sequence>MEETSNHPRRLGLGNPNRNLNDLPKEILVHILSFLLTVDAIRSSLISSKWRPLWSLVPSLNFYFFNYDAGFFFRNRTNEEYRAPFFNPFVDLVDRVLNTRPLGSPSLQTFSLSFPYFNEYVSRVDSWIRCAVTRLRARELDLHFCFDTQFHNFNDRYDFPFSVLRDGCVQVFSLAGSSLTLPVDMRSLGSLRSVYLKKIDLTDEMVRDLTLGCPNLEDLELHTCEWLESLSICSTRLKKLVLEYEYFTHAMHTLEIDCPNLCSIRLRNCGFAHYVLNNATSLVEDDSLVIVNEVSSFNLSFS</sequence>
<evidence type="ECO:0000313" key="3">
    <source>
        <dbReference type="Proteomes" id="UP001457282"/>
    </source>
</evidence>
<dbReference type="AlphaFoldDB" id="A0AAW1WLD5"/>
<organism evidence="2 3">
    <name type="scientific">Rubus argutus</name>
    <name type="common">Southern blackberry</name>
    <dbReference type="NCBI Taxonomy" id="59490"/>
    <lineage>
        <taxon>Eukaryota</taxon>
        <taxon>Viridiplantae</taxon>
        <taxon>Streptophyta</taxon>
        <taxon>Embryophyta</taxon>
        <taxon>Tracheophyta</taxon>
        <taxon>Spermatophyta</taxon>
        <taxon>Magnoliopsida</taxon>
        <taxon>eudicotyledons</taxon>
        <taxon>Gunneridae</taxon>
        <taxon>Pentapetalae</taxon>
        <taxon>rosids</taxon>
        <taxon>fabids</taxon>
        <taxon>Rosales</taxon>
        <taxon>Rosaceae</taxon>
        <taxon>Rosoideae</taxon>
        <taxon>Rosoideae incertae sedis</taxon>
        <taxon>Rubus</taxon>
    </lineage>
</organism>
<dbReference type="InterPro" id="IPR032675">
    <property type="entry name" value="LRR_dom_sf"/>
</dbReference>
<dbReference type="InterPro" id="IPR001810">
    <property type="entry name" value="F-box_dom"/>
</dbReference>
<dbReference type="InterPro" id="IPR053781">
    <property type="entry name" value="F-box_AtFBL13-like"/>
</dbReference>
<reference evidence="2 3" key="1">
    <citation type="journal article" date="2023" name="G3 (Bethesda)">
        <title>A chromosome-length genome assembly and annotation of blackberry (Rubus argutus, cv. 'Hillquist').</title>
        <authorList>
            <person name="Bruna T."/>
            <person name="Aryal R."/>
            <person name="Dudchenko O."/>
            <person name="Sargent D.J."/>
            <person name="Mead D."/>
            <person name="Buti M."/>
            <person name="Cavallini A."/>
            <person name="Hytonen T."/>
            <person name="Andres J."/>
            <person name="Pham M."/>
            <person name="Weisz D."/>
            <person name="Mascagni F."/>
            <person name="Usai G."/>
            <person name="Natali L."/>
            <person name="Bassil N."/>
            <person name="Fernandez G.E."/>
            <person name="Lomsadze A."/>
            <person name="Armour M."/>
            <person name="Olukolu B."/>
            <person name="Poorten T."/>
            <person name="Britton C."/>
            <person name="Davik J."/>
            <person name="Ashrafi H."/>
            <person name="Aiden E.L."/>
            <person name="Borodovsky M."/>
            <person name="Worthington M."/>
        </authorList>
    </citation>
    <scope>NUCLEOTIDE SEQUENCE [LARGE SCALE GENOMIC DNA]</scope>
    <source>
        <strain evidence="2">PI 553951</strain>
    </source>
</reference>
<dbReference type="Gene3D" id="1.20.1280.50">
    <property type="match status" value="1"/>
</dbReference>
<dbReference type="Gene3D" id="3.80.10.10">
    <property type="entry name" value="Ribonuclease Inhibitor"/>
    <property type="match status" value="1"/>
</dbReference>
<dbReference type="SUPFAM" id="SSF52047">
    <property type="entry name" value="RNI-like"/>
    <property type="match status" value="1"/>
</dbReference>
<dbReference type="SUPFAM" id="SSF81383">
    <property type="entry name" value="F-box domain"/>
    <property type="match status" value="1"/>
</dbReference>
<dbReference type="PANTHER" id="PTHR34223:SF51">
    <property type="entry name" value="OS06G0556300 PROTEIN"/>
    <property type="match status" value="1"/>
</dbReference>
<dbReference type="Proteomes" id="UP001457282">
    <property type="component" value="Unassembled WGS sequence"/>
</dbReference>
<protein>
    <recommendedName>
        <fullName evidence="1">F-box domain-containing protein</fullName>
    </recommendedName>
</protein>
<evidence type="ECO:0000259" key="1">
    <source>
        <dbReference type="PROSITE" id="PS50181"/>
    </source>
</evidence>
<proteinExistence type="predicted"/>
<comment type="caution">
    <text evidence="2">The sequence shown here is derived from an EMBL/GenBank/DDBJ whole genome shotgun (WGS) entry which is preliminary data.</text>
</comment>